<protein>
    <recommendedName>
        <fullName evidence="9">Multidrug-efflux transporter</fullName>
    </recommendedName>
</protein>
<dbReference type="GO" id="GO:0006811">
    <property type="term" value="P:monoatomic ion transport"/>
    <property type="evidence" value="ECO:0007669"/>
    <property type="project" value="UniProtKB-KW"/>
</dbReference>
<feature type="transmembrane region" description="Helical" evidence="10">
    <location>
        <begin position="188"/>
        <end position="214"/>
    </location>
</feature>
<dbReference type="PANTHER" id="PTHR43298:SF2">
    <property type="entry name" value="FMN_FAD EXPORTER YEEO-RELATED"/>
    <property type="match status" value="1"/>
</dbReference>
<feature type="transmembrane region" description="Helical" evidence="10">
    <location>
        <begin position="386"/>
        <end position="410"/>
    </location>
</feature>
<dbReference type="AlphaFoldDB" id="A0A1Y5TCF6"/>
<keyword evidence="5 10" id="KW-0812">Transmembrane</keyword>
<feature type="transmembrane region" description="Helical" evidence="10">
    <location>
        <begin position="49"/>
        <end position="71"/>
    </location>
</feature>
<evidence type="ECO:0000256" key="8">
    <source>
        <dbReference type="ARBA" id="ARBA00023136"/>
    </source>
</evidence>
<evidence type="ECO:0000256" key="9">
    <source>
        <dbReference type="ARBA" id="ARBA00031636"/>
    </source>
</evidence>
<keyword evidence="2" id="KW-0813">Transport</keyword>
<dbReference type="InterPro" id="IPR002528">
    <property type="entry name" value="MATE_fam"/>
</dbReference>
<evidence type="ECO:0000256" key="4">
    <source>
        <dbReference type="ARBA" id="ARBA00022475"/>
    </source>
</evidence>
<dbReference type="GO" id="GO:0042910">
    <property type="term" value="F:xenobiotic transmembrane transporter activity"/>
    <property type="evidence" value="ECO:0007669"/>
    <property type="project" value="InterPro"/>
</dbReference>
<dbReference type="GO" id="GO:0015297">
    <property type="term" value="F:antiporter activity"/>
    <property type="evidence" value="ECO:0007669"/>
    <property type="project" value="UniProtKB-KW"/>
</dbReference>
<dbReference type="OrthoDB" id="9780160at2"/>
<keyword evidence="6 10" id="KW-1133">Transmembrane helix</keyword>
<evidence type="ECO:0000256" key="6">
    <source>
        <dbReference type="ARBA" id="ARBA00022989"/>
    </source>
</evidence>
<name>A0A1Y5TCF6_9RHOB</name>
<feature type="transmembrane region" description="Helical" evidence="10">
    <location>
        <begin position="157"/>
        <end position="176"/>
    </location>
</feature>
<organism evidence="11 12">
    <name type="scientific">Falsiruegeria litorea R37</name>
    <dbReference type="NCBI Taxonomy" id="1200284"/>
    <lineage>
        <taxon>Bacteria</taxon>
        <taxon>Pseudomonadati</taxon>
        <taxon>Pseudomonadota</taxon>
        <taxon>Alphaproteobacteria</taxon>
        <taxon>Rhodobacterales</taxon>
        <taxon>Roseobacteraceae</taxon>
        <taxon>Falsiruegeria</taxon>
    </lineage>
</organism>
<dbReference type="GO" id="GO:0005886">
    <property type="term" value="C:plasma membrane"/>
    <property type="evidence" value="ECO:0007669"/>
    <property type="project" value="UniProtKB-SubCell"/>
</dbReference>
<sequence>MTYGGHARAIAILGLPLVGGHLAQFAIGLTDTVMLGWYGVEELAAVTLAGSYFFILFMLGGGLAMAIMPLVAASDAQGDDTSIRRVTRMGLWQTVMFGVLAMGMLWWSEPILLLLGQKPDVASLAAEYLRVAGWGIFPALWVMVLKSYLAGLERTQIVLWITVLAAVVNAIGNYALIFGNWGAPELGIIGAGIASVLTQLVSLVAVIIYALKVLPQHALFQRFWRPDWEMFGRVFKIGVPIGLTNLSEVSMFGASAMMMGWLGTVPLAAHGIAVQLASATFMVHLGLSNAATIRAGNAYGRQDRPHMAKGTVVVTVISLAVSAISMVVFLTCAEPLIGLFVESDEPDLAQILAIGTGLLGMAALFQLVDGVQAIALGVLRGVQDTAVPMVMAALSYWAVGIPASYVFGFMFGLEGIGVWLGLVLGLACAAVLLMARFWGRSIKQVGAASMA</sequence>
<evidence type="ECO:0000256" key="3">
    <source>
        <dbReference type="ARBA" id="ARBA00022449"/>
    </source>
</evidence>
<evidence type="ECO:0000256" key="7">
    <source>
        <dbReference type="ARBA" id="ARBA00023065"/>
    </source>
</evidence>
<feature type="transmembrane region" description="Helical" evidence="10">
    <location>
        <begin position="351"/>
        <end position="379"/>
    </location>
</feature>
<dbReference type="InterPro" id="IPR048279">
    <property type="entry name" value="MdtK-like"/>
</dbReference>
<dbReference type="PIRSF" id="PIRSF006603">
    <property type="entry name" value="DinF"/>
    <property type="match status" value="1"/>
</dbReference>
<evidence type="ECO:0000256" key="1">
    <source>
        <dbReference type="ARBA" id="ARBA00004429"/>
    </source>
</evidence>
<feature type="transmembrane region" description="Helical" evidence="10">
    <location>
        <begin position="128"/>
        <end position="145"/>
    </location>
</feature>
<dbReference type="CDD" id="cd13131">
    <property type="entry name" value="MATE_NorM_like"/>
    <property type="match status" value="1"/>
</dbReference>
<accession>A0A1Y5TCF6</accession>
<keyword evidence="4" id="KW-1003">Cell membrane</keyword>
<feature type="transmembrane region" description="Helical" evidence="10">
    <location>
        <begin position="234"/>
        <end position="261"/>
    </location>
</feature>
<dbReference type="InterPro" id="IPR050222">
    <property type="entry name" value="MATE_MdtK"/>
</dbReference>
<dbReference type="EMBL" id="FWFO01000002">
    <property type="protein sequence ID" value="SLN57269.1"/>
    <property type="molecule type" value="Genomic_DNA"/>
</dbReference>
<proteinExistence type="predicted"/>
<keyword evidence="12" id="KW-1185">Reference proteome</keyword>
<dbReference type="NCBIfam" id="TIGR00797">
    <property type="entry name" value="matE"/>
    <property type="match status" value="1"/>
</dbReference>
<evidence type="ECO:0000256" key="10">
    <source>
        <dbReference type="SAM" id="Phobius"/>
    </source>
</evidence>
<dbReference type="Proteomes" id="UP000193077">
    <property type="component" value="Unassembled WGS sequence"/>
</dbReference>
<dbReference type="Pfam" id="PF01554">
    <property type="entry name" value="MatE"/>
    <property type="match status" value="2"/>
</dbReference>
<dbReference type="PANTHER" id="PTHR43298">
    <property type="entry name" value="MULTIDRUG RESISTANCE PROTEIN NORM-RELATED"/>
    <property type="match status" value="1"/>
</dbReference>
<feature type="transmembrane region" description="Helical" evidence="10">
    <location>
        <begin position="416"/>
        <end position="435"/>
    </location>
</feature>
<keyword evidence="7" id="KW-0406">Ion transport</keyword>
<evidence type="ECO:0000256" key="5">
    <source>
        <dbReference type="ARBA" id="ARBA00022692"/>
    </source>
</evidence>
<feature type="transmembrane region" description="Helical" evidence="10">
    <location>
        <begin position="308"/>
        <end position="331"/>
    </location>
</feature>
<evidence type="ECO:0000256" key="2">
    <source>
        <dbReference type="ARBA" id="ARBA00022448"/>
    </source>
</evidence>
<feature type="transmembrane region" description="Helical" evidence="10">
    <location>
        <begin position="267"/>
        <end position="287"/>
    </location>
</feature>
<gene>
    <name evidence="11" type="primary">mdtK</name>
    <name evidence="11" type="ORF">TRL7639_03098</name>
</gene>
<comment type="subcellular location">
    <subcellularLocation>
        <location evidence="1">Cell inner membrane</location>
        <topology evidence="1">Multi-pass membrane protein</topology>
    </subcellularLocation>
</comment>
<dbReference type="RefSeq" id="WP_085796927.1">
    <property type="nucleotide sequence ID" value="NZ_FWFO01000002.1"/>
</dbReference>
<feature type="transmembrane region" description="Helical" evidence="10">
    <location>
        <begin position="91"/>
        <end position="108"/>
    </location>
</feature>
<evidence type="ECO:0000313" key="12">
    <source>
        <dbReference type="Proteomes" id="UP000193077"/>
    </source>
</evidence>
<keyword evidence="8 10" id="KW-0472">Membrane</keyword>
<reference evidence="11 12" key="1">
    <citation type="submission" date="2017-03" db="EMBL/GenBank/DDBJ databases">
        <authorList>
            <person name="Afonso C.L."/>
            <person name="Miller P.J."/>
            <person name="Scott M.A."/>
            <person name="Spackman E."/>
            <person name="Goraichik I."/>
            <person name="Dimitrov K.M."/>
            <person name="Suarez D.L."/>
            <person name="Swayne D.E."/>
        </authorList>
    </citation>
    <scope>NUCLEOTIDE SEQUENCE [LARGE SCALE GENOMIC DNA]</scope>
    <source>
        <strain evidence="11 12">CECT 7639</strain>
    </source>
</reference>
<keyword evidence="3" id="KW-0050">Antiport</keyword>
<evidence type="ECO:0000313" key="11">
    <source>
        <dbReference type="EMBL" id="SLN57269.1"/>
    </source>
</evidence>